<dbReference type="EMBL" id="FCNV02000002">
    <property type="protein sequence ID" value="SAL24556.1"/>
    <property type="molecule type" value="Genomic_DNA"/>
</dbReference>
<name>A0A658QV60_9BURK</name>
<sequence>MAGAVLGESSSDGGSLALSLDDEDSTLNAAPFEYSEDSPLGDVLDSAARAVSEPDEAHCFAQYERDLDMCNALYTAMGGSRGAILCRQNAFDRHQQCRGF</sequence>
<dbReference type="Proteomes" id="UP000198263">
    <property type="component" value="Unassembled WGS sequence"/>
</dbReference>
<comment type="caution">
    <text evidence="2">The sequence shown here is derived from an EMBL/GenBank/DDBJ whole genome shotgun (WGS) entry which is preliminary data.</text>
</comment>
<organism evidence="2 3">
    <name type="scientific">Caballeronia concitans</name>
    <dbReference type="NCBI Taxonomy" id="1777133"/>
    <lineage>
        <taxon>Bacteria</taxon>
        <taxon>Pseudomonadati</taxon>
        <taxon>Pseudomonadota</taxon>
        <taxon>Betaproteobacteria</taxon>
        <taxon>Burkholderiales</taxon>
        <taxon>Burkholderiaceae</taxon>
        <taxon>Caballeronia</taxon>
    </lineage>
</organism>
<evidence type="ECO:0000313" key="2">
    <source>
        <dbReference type="EMBL" id="SAL24556.1"/>
    </source>
</evidence>
<feature type="compositionally biased region" description="Low complexity" evidence="1">
    <location>
        <begin position="1"/>
        <end position="19"/>
    </location>
</feature>
<keyword evidence="3" id="KW-1185">Reference proteome</keyword>
<evidence type="ECO:0000256" key="1">
    <source>
        <dbReference type="SAM" id="MobiDB-lite"/>
    </source>
</evidence>
<dbReference type="AlphaFoldDB" id="A0A658QV60"/>
<protein>
    <submittedName>
        <fullName evidence="2">Uncharacterized protein</fullName>
    </submittedName>
</protein>
<proteinExistence type="predicted"/>
<reference evidence="2 3" key="1">
    <citation type="submission" date="2016-01" db="EMBL/GenBank/DDBJ databases">
        <authorList>
            <person name="Peeters C."/>
        </authorList>
    </citation>
    <scope>NUCLEOTIDE SEQUENCE [LARGE SCALE GENOMIC DNA]</scope>
    <source>
        <strain evidence="2">LMG 29315</strain>
    </source>
</reference>
<accession>A0A658QV60</accession>
<gene>
    <name evidence="2" type="ORF">AWB72_01892</name>
</gene>
<feature type="region of interest" description="Disordered" evidence="1">
    <location>
        <begin position="1"/>
        <end position="20"/>
    </location>
</feature>
<evidence type="ECO:0000313" key="3">
    <source>
        <dbReference type="Proteomes" id="UP000198263"/>
    </source>
</evidence>